<evidence type="ECO:0000313" key="4">
    <source>
        <dbReference type="EMBL" id="SFM34610.1"/>
    </source>
</evidence>
<gene>
    <name evidence="4" type="ORF">SAMN04490355_10829</name>
</gene>
<name>A0A1I4Q4N5_9FIRM</name>
<dbReference type="PROSITE" id="PS51736">
    <property type="entry name" value="RECOMBINASES_3"/>
    <property type="match status" value="1"/>
</dbReference>
<dbReference type="AlphaFoldDB" id="A0A1I4Q4N5"/>
<dbReference type="Gene3D" id="3.90.1750.20">
    <property type="entry name" value="Putative Large Serine Recombinase, Chain B, Domain 2"/>
    <property type="match status" value="1"/>
</dbReference>
<evidence type="ECO:0000313" key="5">
    <source>
        <dbReference type="Proteomes" id="UP000199520"/>
    </source>
</evidence>
<feature type="domain" description="Resolvase/invertase-type recombinase catalytic" evidence="2">
    <location>
        <begin position="8"/>
        <end position="154"/>
    </location>
</feature>
<accession>A0A1I4Q4N5</accession>
<dbReference type="PANTHER" id="PTHR30461:SF23">
    <property type="entry name" value="DNA RECOMBINASE-RELATED"/>
    <property type="match status" value="1"/>
</dbReference>
<dbReference type="InterPro" id="IPR025827">
    <property type="entry name" value="Zn_ribbon_recom_dom"/>
</dbReference>
<dbReference type="SMART" id="SM00857">
    <property type="entry name" value="Resolvase"/>
    <property type="match status" value="1"/>
</dbReference>
<dbReference type="InterPro" id="IPR038109">
    <property type="entry name" value="DNA_bind_recomb_sf"/>
</dbReference>
<dbReference type="Pfam" id="PF07508">
    <property type="entry name" value="Recombinase"/>
    <property type="match status" value="1"/>
</dbReference>
<dbReference type="Pfam" id="PF13408">
    <property type="entry name" value="Zn_ribbon_recom"/>
    <property type="match status" value="1"/>
</dbReference>
<dbReference type="PANTHER" id="PTHR30461">
    <property type="entry name" value="DNA-INVERTASE FROM LAMBDOID PROPHAGE"/>
    <property type="match status" value="1"/>
</dbReference>
<protein>
    <submittedName>
        <fullName evidence="4">Site-specific DNA recombinase</fullName>
    </submittedName>
</protein>
<dbReference type="InterPro" id="IPR050639">
    <property type="entry name" value="SSR_resolvase"/>
</dbReference>
<dbReference type="InterPro" id="IPR006119">
    <property type="entry name" value="Resolv_N"/>
</dbReference>
<dbReference type="GO" id="GO:0000150">
    <property type="term" value="F:DNA strand exchange activity"/>
    <property type="evidence" value="ECO:0007669"/>
    <property type="project" value="InterPro"/>
</dbReference>
<sequence>MRYKNIKHVAIYLRKSRDEGEYKDVLSKHRDALTSFVEAKGWSYEILEEIASGESIIRRPQMQMLLSNVEEGCYDGVVVIDFDRLSRGSYTDLGMIEEAFKSTGTLIITPQKTYDLEDDSDDLTIGIKSFVSKEEYKLIKKRMQEGKINGANKGMWTSGQPPFPYYYDRLNRVVLVDETKRFYYREMVEMYINGSGLTEIAEWLTDNVPRQRKNTMGTRKKWSTVVVKRLLSSEVHLGYVIFGKHKKKRGVRSVLPQEQWIKSQGTHEPLKTEEEHEKIMARMVLSKTLNPRARAEALPLSGMLYCDKCDARMIIKTVIYKNGKKNWCALCSTRQEDKSCDQKSMILNEDFFNGLYERVIHIDENLQYQLQENDKELIKYKHLLSTKEKELKKHQIAIDRLYEMREEDSIEKETFLERKKSREEQVQTLKREIEDLKLVIQEQGNLPSIEKLTQRIKVFKGNWTHLESTQERNKLLKRIIGKIIYNREANNVYLGIQYN</sequence>
<dbReference type="Pfam" id="PF00239">
    <property type="entry name" value="Resolvase"/>
    <property type="match status" value="1"/>
</dbReference>
<dbReference type="PROSITE" id="PS51737">
    <property type="entry name" value="RECOMBINASE_DNA_BIND"/>
    <property type="match status" value="1"/>
</dbReference>
<dbReference type="STRING" id="1123291.SAMN04490355_10829"/>
<keyword evidence="5" id="KW-1185">Reference proteome</keyword>
<evidence type="ECO:0000259" key="3">
    <source>
        <dbReference type="PROSITE" id="PS51737"/>
    </source>
</evidence>
<evidence type="ECO:0000256" key="1">
    <source>
        <dbReference type="SAM" id="Coils"/>
    </source>
</evidence>
<dbReference type="Gene3D" id="3.40.50.1390">
    <property type="entry name" value="Resolvase, N-terminal catalytic domain"/>
    <property type="match status" value="1"/>
</dbReference>
<proteinExistence type="predicted"/>
<dbReference type="InterPro" id="IPR011109">
    <property type="entry name" value="DNA_bind_recombinase_dom"/>
</dbReference>
<keyword evidence="1" id="KW-0175">Coiled coil</keyword>
<reference evidence="5" key="1">
    <citation type="submission" date="2016-10" db="EMBL/GenBank/DDBJ databases">
        <authorList>
            <person name="Varghese N."/>
            <person name="Submissions S."/>
        </authorList>
    </citation>
    <scope>NUCLEOTIDE SEQUENCE [LARGE SCALE GENOMIC DNA]</scope>
    <source>
        <strain evidence="5">DSM 13327</strain>
    </source>
</reference>
<evidence type="ECO:0000259" key="2">
    <source>
        <dbReference type="PROSITE" id="PS51736"/>
    </source>
</evidence>
<dbReference type="RefSeq" id="WP_090944281.1">
    <property type="nucleotide sequence ID" value="NZ_FOTS01000082.1"/>
</dbReference>
<dbReference type="CDD" id="cd00338">
    <property type="entry name" value="Ser_Recombinase"/>
    <property type="match status" value="1"/>
</dbReference>
<dbReference type="GO" id="GO:0003677">
    <property type="term" value="F:DNA binding"/>
    <property type="evidence" value="ECO:0007669"/>
    <property type="project" value="InterPro"/>
</dbReference>
<organism evidence="4 5">
    <name type="scientific">Pelosinus propionicus DSM 13327</name>
    <dbReference type="NCBI Taxonomy" id="1123291"/>
    <lineage>
        <taxon>Bacteria</taxon>
        <taxon>Bacillati</taxon>
        <taxon>Bacillota</taxon>
        <taxon>Negativicutes</taxon>
        <taxon>Selenomonadales</taxon>
        <taxon>Sporomusaceae</taxon>
        <taxon>Pelosinus</taxon>
    </lineage>
</organism>
<dbReference type="OrthoDB" id="65783at2"/>
<feature type="coiled-coil region" evidence="1">
    <location>
        <begin position="384"/>
        <end position="446"/>
    </location>
</feature>
<dbReference type="SUPFAM" id="SSF53041">
    <property type="entry name" value="Resolvase-like"/>
    <property type="match status" value="1"/>
</dbReference>
<feature type="domain" description="Recombinase" evidence="3">
    <location>
        <begin position="164"/>
        <end position="289"/>
    </location>
</feature>
<dbReference type="Proteomes" id="UP000199520">
    <property type="component" value="Unassembled WGS sequence"/>
</dbReference>
<dbReference type="InterPro" id="IPR036162">
    <property type="entry name" value="Resolvase-like_N_sf"/>
</dbReference>
<dbReference type="EMBL" id="FOTS01000082">
    <property type="protein sequence ID" value="SFM34610.1"/>
    <property type="molecule type" value="Genomic_DNA"/>
</dbReference>